<organism evidence="1 2">
    <name type="scientific">Theobroma cacao</name>
    <name type="common">Cacao</name>
    <name type="synonym">Cocoa</name>
    <dbReference type="NCBI Taxonomy" id="3641"/>
    <lineage>
        <taxon>Eukaryota</taxon>
        <taxon>Viridiplantae</taxon>
        <taxon>Streptophyta</taxon>
        <taxon>Embryophyta</taxon>
        <taxon>Tracheophyta</taxon>
        <taxon>Spermatophyta</taxon>
        <taxon>Magnoliopsida</taxon>
        <taxon>eudicotyledons</taxon>
        <taxon>Gunneridae</taxon>
        <taxon>Pentapetalae</taxon>
        <taxon>rosids</taxon>
        <taxon>malvids</taxon>
        <taxon>Malvales</taxon>
        <taxon>Malvaceae</taxon>
        <taxon>Byttnerioideae</taxon>
        <taxon>Theobroma</taxon>
    </lineage>
</organism>
<dbReference type="HOGENOM" id="CLU_1716525_0_0_1"/>
<reference evidence="1 2" key="1">
    <citation type="journal article" date="2013" name="Genome Biol.">
        <title>The genome sequence of the most widely cultivated cacao type and its use to identify candidate genes regulating pod color.</title>
        <authorList>
            <person name="Motamayor J.C."/>
            <person name="Mockaitis K."/>
            <person name="Schmutz J."/>
            <person name="Haiminen N."/>
            <person name="Iii D.L."/>
            <person name="Cornejo O."/>
            <person name="Findley S.D."/>
            <person name="Zheng P."/>
            <person name="Utro F."/>
            <person name="Royaert S."/>
            <person name="Saski C."/>
            <person name="Jenkins J."/>
            <person name="Podicheti R."/>
            <person name="Zhao M."/>
            <person name="Scheffler B.E."/>
            <person name="Stack J.C."/>
            <person name="Feltus F.A."/>
            <person name="Mustiga G.M."/>
            <person name="Amores F."/>
            <person name="Phillips W."/>
            <person name="Marelli J.P."/>
            <person name="May G.D."/>
            <person name="Shapiro H."/>
            <person name="Ma J."/>
            <person name="Bustamante C.D."/>
            <person name="Schnell R.J."/>
            <person name="Main D."/>
            <person name="Gilbert D."/>
            <person name="Parida L."/>
            <person name="Kuhn D.N."/>
        </authorList>
    </citation>
    <scope>NUCLEOTIDE SEQUENCE [LARGE SCALE GENOMIC DNA]</scope>
    <source>
        <strain evidence="2">cv. Matina 1-6</strain>
    </source>
</reference>
<name>A0A061FKS7_THECC</name>
<protein>
    <submittedName>
        <fullName evidence="1">Uncharacterized protein</fullName>
    </submittedName>
</protein>
<gene>
    <name evidence="1" type="ORF">TCM_042335</name>
</gene>
<accession>A0A061FKS7</accession>
<evidence type="ECO:0000313" key="2">
    <source>
        <dbReference type="Proteomes" id="UP000026915"/>
    </source>
</evidence>
<evidence type="ECO:0000313" key="1">
    <source>
        <dbReference type="EMBL" id="EOY17518.1"/>
    </source>
</evidence>
<dbReference type="Proteomes" id="UP000026915">
    <property type="component" value="Chromosome 10"/>
</dbReference>
<keyword evidence="2" id="KW-1185">Reference proteome</keyword>
<sequence length="153" mass="17375">MSSFSIPIFSIYRWTLSSLFKNLTFLSHATRWQLEEFLFLSAVIGYETQSFPFAEPLSLPLNRLVPSLYIPLLPFAGRRLSLFIPMPAVRISLLYLFLSSTASPKLHISLPKTDDSKAQILIPLNRQHFPKAFTQPAALPKPKNPSPKIKIHP</sequence>
<proteinExistence type="predicted"/>
<dbReference type="AlphaFoldDB" id="A0A061FKS7"/>
<dbReference type="EMBL" id="CM001888">
    <property type="protein sequence ID" value="EOY17518.1"/>
    <property type="molecule type" value="Genomic_DNA"/>
</dbReference>
<dbReference type="InParanoid" id="A0A061FKS7"/>
<dbReference type="Gramene" id="EOY17518">
    <property type="protein sequence ID" value="EOY17518"/>
    <property type="gene ID" value="TCM_042335"/>
</dbReference>